<evidence type="ECO:0000313" key="1">
    <source>
        <dbReference type="EMBL" id="POH63016.1"/>
    </source>
</evidence>
<name>A0A2S3ZBJ6_9MICO</name>
<keyword evidence="2" id="KW-1185">Reference proteome</keyword>
<gene>
    <name evidence="1" type="ORF">C3B61_15180</name>
</gene>
<sequence>MGVNSWQGVQRFLAKSYGYKGPIAGAPGTHTYKALQRWAADDGHRGTYTVPIDGVMGTKSWTGLDRATEYDFYYPGVRRQ</sequence>
<dbReference type="AlphaFoldDB" id="A0A2S3ZBJ6"/>
<organism evidence="1 2">
    <name type="scientific">Cryobacterium zongtaii</name>
    <dbReference type="NCBI Taxonomy" id="1259217"/>
    <lineage>
        <taxon>Bacteria</taxon>
        <taxon>Bacillati</taxon>
        <taxon>Actinomycetota</taxon>
        <taxon>Actinomycetes</taxon>
        <taxon>Micrococcales</taxon>
        <taxon>Microbacteriaceae</taxon>
        <taxon>Cryobacterium</taxon>
    </lineage>
</organism>
<reference evidence="1 2" key="1">
    <citation type="submission" date="2018-01" db="EMBL/GenBank/DDBJ databases">
        <title>Cryobacterium sp. nov., from glaciers in China.</title>
        <authorList>
            <person name="Liu Q."/>
            <person name="Xin Y.-H."/>
        </authorList>
    </citation>
    <scope>NUCLEOTIDE SEQUENCE [LARGE SCALE GENOMIC DNA]</scope>
    <source>
        <strain evidence="1 2">TMN-42</strain>
    </source>
</reference>
<comment type="caution">
    <text evidence="1">The sequence shown here is derived from an EMBL/GenBank/DDBJ whole genome shotgun (WGS) entry which is preliminary data.</text>
</comment>
<dbReference type="Proteomes" id="UP000237340">
    <property type="component" value="Unassembled WGS sequence"/>
</dbReference>
<protein>
    <recommendedName>
        <fullName evidence="3">Peptidoglycan binding-like domain-containing protein</fullName>
    </recommendedName>
</protein>
<evidence type="ECO:0008006" key="3">
    <source>
        <dbReference type="Google" id="ProtNLM"/>
    </source>
</evidence>
<dbReference type="InterPro" id="IPR036366">
    <property type="entry name" value="PGBDSf"/>
</dbReference>
<evidence type="ECO:0000313" key="2">
    <source>
        <dbReference type="Proteomes" id="UP000237340"/>
    </source>
</evidence>
<dbReference type="EMBL" id="PPXD01000024">
    <property type="protein sequence ID" value="POH63016.1"/>
    <property type="molecule type" value="Genomic_DNA"/>
</dbReference>
<dbReference type="Gene3D" id="1.10.101.10">
    <property type="entry name" value="PGBD-like superfamily/PGBD"/>
    <property type="match status" value="1"/>
</dbReference>
<accession>A0A2S3ZBJ6</accession>
<proteinExistence type="predicted"/>